<feature type="transmembrane region" description="Helical" evidence="1">
    <location>
        <begin position="23"/>
        <end position="56"/>
    </location>
</feature>
<reference evidence="2 3" key="1">
    <citation type="submission" date="2016-11" db="EMBL/GenBank/DDBJ databases">
        <authorList>
            <person name="Jaros S."/>
            <person name="Januszkiewicz K."/>
            <person name="Wedrychowicz H."/>
        </authorList>
    </citation>
    <scope>NUCLEOTIDE SEQUENCE [LARGE SCALE GENOMIC DNA]</scope>
    <source>
        <strain evidence="2 3">DSM 2631</strain>
    </source>
</reference>
<sequence length="166" mass="19131">MDQFKEQLVLVSNKTPYNMAKALMMVFFVIAMFFLVLGGAVFSIVFFVVSGAIWYLKRYFYVEYEYALTNGEIDIDAIYEMKKRKRQVTFNLKEVALLAPKDSDAYRDFSNKPTKIIKSIPTGNTERVYVAILTEGLTRAQIEFVPNKAFIDACFIFNPKAIKKNL</sequence>
<evidence type="ECO:0000313" key="2">
    <source>
        <dbReference type="EMBL" id="SHE35780.1"/>
    </source>
</evidence>
<dbReference type="OrthoDB" id="2062630at2"/>
<protein>
    <submittedName>
        <fullName evidence="2">Uncharacterized protein</fullName>
    </submittedName>
</protein>
<keyword evidence="1" id="KW-1133">Transmembrane helix</keyword>
<evidence type="ECO:0000256" key="1">
    <source>
        <dbReference type="SAM" id="Phobius"/>
    </source>
</evidence>
<keyword evidence="3" id="KW-1185">Reference proteome</keyword>
<dbReference type="EMBL" id="FQVM01000001">
    <property type="protein sequence ID" value="SHE35780.1"/>
    <property type="molecule type" value="Genomic_DNA"/>
</dbReference>
<organism evidence="2 3">
    <name type="scientific">Clostridium fallax</name>
    <dbReference type="NCBI Taxonomy" id="1533"/>
    <lineage>
        <taxon>Bacteria</taxon>
        <taxon>Bacillati</taxon>
        <taxon>Bacillota</taxon>
        <taxon>Clostridia</taxon>
        <taxon>Eubacteriales</taxon>
        <taxon>Clostridiaceae</taxon>
        <taxon>Clostridium</taxon>
    </lineage>
</organism>
<dbReference type="RefSeq" id="WP_072892337.1">
    <property type="nucleotide sequence ID" value="NZ_FQVM01000001.1"/>
</dbReference>
<dbReference type="STRING" id="1533.SAMN05443638_101180"/>
<dbReference type="AlphaFoldDB" id="A0A1M4SU67"/>
<gene>
    <name evidence="2" type="ORF">SAMN05443638_101180</name>
</gene>
<name>A0A1M4SU67_9CLOT</name>
<evidence type="ECO:0000313" key="3">
    <source>
        <dbReference type="Proteomes" id="UP000184035"/>
    </source>
</evidence>
<keyword evidence="1" id="KW-0812">Transmembrane</keyword>
<proteinExistence type="predicted"/>
<accession>A0A1M4SU67</accession>
<dbReference type="Proteomes" id="UP000184035">
    <property type="component" value="Unassembled WGS sequence"/>
</dbReference>
<keyword evidence="1" id="KW-0472">Membrane</keyword>